<dbReference type="OrthoDB" id="7226109at2"/>
<evidence type="ECO:0000259" key="2">
    <source>
        <dbReference type="Pfam" id="PF05532"/>
    </source>
</evidence>
<proteinExistence type="inferred from homology"/>
<dbReference type="STRING" id="1612308.SAMN05444581_103132"/>
<dbReference type="EMBL" id="FOSN01000003">
    <property type="protein sequence ID" value="SFK18929.1"/>
    <property type="molecule type" value="Genomic_DNA"/>
</dbReference>
<evidence type="ECO:0000313" key="3">
    <source>
        <dbReference type="EMBL" id="SFK18929.1"/>
    </source>
</evidence>
<sequence length="71" mass="7214">MSSTTDKVAGVADKAMGNVKEVLGKAVGSEKLQAEGLAQKAKGDIEKGVGDAKSSIKEGANKVVDAIDKKL</sequence>
<dbReference type="Pfam" id="PF05532">
    <property type="entry name" value="CsbD"/>
    <property type="match status" value="1"/>
</dbReference>
<protein>
    <submittedName>
        <fullName evidence="3">Uncharacterized conserved protein YjbJ, UPF0337 family</fullName>
    </submittedName>
</protein>
<dbReference type="AlphaFoldDB" id="A0A1I3XHV4"/>
<organism evidence="3 4">
    <name type="scientific">Methylocapsa palsarum</name>
    <dbReference type="NCBI Taxonomy" id="1612308"/>
    <lineage>
        <taxon>Bacteria</taxon>
        <taxon>Pseudomonadati</taxon>
        <taxon>Pseudomonadota</taxon>
        <taxon>Alphaproteobacteria</taxon>
        <taxon>Hyphomicrobiales</taxon>
        <taxon>Beijerinckiaceae</taxon>
        <taxon>Methylocapsa</taxon>
    </lineage>
</organism>
<dbReference type="Gene3D" id="1.10.1470.10">
    <property type="entry name" value="YjbJ"/>
    <property type="match status" value="1"/>
</dbReference>
<feature type="domain" description="CsbD-like" evidence="2">
    <location>
        <begin position="6"/>
        <end position="57"/>
    </location>
</feature>
<keyword evidence="4" id="KW-1185">Reference proteome</keyword>
<dbReference type="SUPFAM" id="SSF69047">
    <property type="entry name" value="Hypothetical protein YjbJ"/>
    <property type="match status" value="1"/>
</dbReference>
<evidence type="ECO:0000313" key="4">
    <source>
        <dbReference type="Proteomes" id="UP000198755"/>
    </source>
</evidence>
<reference evidence="3 4" key="1">
    <citation type="submission" date="2016-10" db="EMBL/GenBank/DDBJ databases">
        <authorList>
            <person name="de Groot N.N."/>
        </authorList>
    </citation>
    <scope>NUCLEOTIDE SEQUENCE [LARGE SCALE GENOMIC DNA]</scope>
    <source>
        <strain evidence="3 4">NE2</strain>
    </source>
</reference>
<accession>A0A1I3XHV4</accession>
<dbReference type="InterPro" id="IPR036629">
    <property type="entry name" value="YjbJ_sf"/>
</dbReference>
<dbReference type="RefSeq" id="WP_091679331.1">
    <property type="nucleotide sequence ID" value="NZ_FOSN01000003.1"/>
</dbReference>
<evidence type="ECO:0000256" key="1">
    <source>
        <dbReference type="ARBA" id="ARBA00009129"/>
    </source>
</evidence>
<gene>
    <name evidence="3" type="ORF">SAMN05444581_103132</name>
</gene>
<dbReference type="Proteomes" id="UP000198755">
    <property type="component" value="Unassembled WGS sequence"/>
</dbReference>
<name>A0A1I3XHV4_9HYPH</name>
<comment type="similarity">
    <text evidence="1">Belongs to the UPF0337 (CsbD) family.</text>
</comment>
<dbReference type="InterPro" id="IPR008462">
    <property type="entry name" value="CsbD"/>
</dbReference>